<feature type="compositionally biased region" description="Polar residues" evidence="1">
    <location>
        <begin position="287"/>
        <end position="296"/>
    </location>
</feature>
<evidence type="ECO:0000256" key="1">
    <source>
        <dbReference type="SAM" id="MobiDB-lite"/>
    </source>
</evidence>
<keyword evidence="4" id="KW-1185">Reference proteome</keyword>
<feature type="region of interest" description="Disordered" evidence="1">
    <location>
        <begin position="267"/>
        <end position="296"/>
    </location>
</feature>
<sequence>MSLVIIDDSDPSVHYNTSGGWLETGDVPQFNGTAHASGTQGDTATLVFEGTLISVYGTVAPSSRESRLNFSVDGTDVGFYQAHSTATLNNQLFWTSPSLEDVSHKLVITVDQDTPLSQQVNPLNRTLFLDYFIYKTTSTAGKTVVIDDNDPSVTYSPKWNPDHSDSRLENTRHVSNTQLDGAWAAVSFNGTGISLFGSPGPDQGFKASVAIDGSQSGIISQSQNQNSLFDSGALPAGPHTINVTVLGGHQLNIDYFLVKNDLESPSVAPTTSGSGSASTSNPGSASEGTSGTAQGSKTPSIAAIVGGAIGGLVILALILILALIRRRRARTRRNHAAIISVLPRWIGNNEEQTTIPRPFQPSLHEETELPPPYRLKVSPVVGQ</sequence>
<evidence type="ECO:0000256" key="2">
    <source>
        <dbReference type="SAM" id="Phobius"/>
    </source>
</evidence>
<organism evidence="3 4">
    <name type="scientific">Mycena albidolilacea</name>
    <dbReference type="NCBI Taxonomy" id="1033008"/>
    <lineage>
        <taxon>Eukaryota</taxon>
        <taxon>Fungi</taxon>
        <taxon>Dikarya</taxon>
        <taxon>Basidiomycota</taxon>
        <taxon>Agaricomycotina</taxon>
        <taxon>Agaricomycetes</taxon>
        <taxon>Agaricomycetidae</taxon>
        <taxon>Agaricales</taxon>
        <taxon>Marasmiineae</taxon>
        <taxon>Mycenaceae</taxon>
        <taxon>Mycena</taxon>
    </lineage>
</organism>
<dbReference type="Gene3D" id="2.60.120.260">
    <property type="entry name" value="Galactose-binding domain-like"/>
    <property type="match status" value="2"/>
</dbReference>
<evidence type="ECO:0000313" key="3">
    <source>
        <dbReference type="EMBL" id="KAJ7364557.1"/>
    </source>
</evidence>
<feature type="compositionally biased region" description="Low complexity" evidence="1">
    <location>
        <begin position="267"/>
        <end position="286"/>
    </location>
</feature>
<reference evidence="3" key="1">
    <citation type="submission" date="2023-03" db="EMBL/GenBank/DDBJ databases">
        <title>Massive genome expansion in bonnet fungi (Mycena s.s.) driven by repeated elements and novel gene families across ecological guilds.</title>
        <authorList>
            <consortium name="Lawrence Berkeley National Laboratory"/>
            <person name="Harder C.B."/>
            <person name="Miyauchi S."/>
            <person name="Viragh M."/>
            <person name="Kuo A."/>
            <person name="Thoen E."/>
            <person name="Andreopoulos B."/>
            <person name="Lu D."/>
            <person name="Skrede I."/>
            <person name="Drula E."/>
            <person name="Henrissat B."/>
            <person name="Morin E."/>
            <person name="Kohler A."/>
            <person name="Barry K."/>
            <person name="LaButti K."/>
            <person name="Morin E."/>
            <person name="Salamov A."/>
            <person name="Lipzen A."/>
            <person name="Mereny Z."/>
            <person name="Hegedus B."/>
            <person name="Baldrian P."/>
            <person name="Stursova M."/>
            <person name="Weitz H."/>
            <person name="Taylor A."/>
            <person name="Grigoriev I.V."/>
            <person name="Nagy L.G."/>
            <person name="Martin F."/>
            <person name="Kauserud H."/>
        </authorList>
    </citation>
    <scope>NUCLEOTIDE SEQUENCE</scope>
    <source>
        <strain evidence="3">CBHHK002</strain>
    </source>
</reference>
<feature type="transmembrane region" description="Helical" evidence="2">
    <location>
        <begin position="301"/>
        <end position="324"/>
    </location>
</feature>
<comment type="caution">
    <text evidence="3">The sequence shown here is derived from an EMBL/GenBank/DDBJ whole genome shotgun (WGS) entry which is preliminary data.</text>
</comment>
<dbReference type="Proteomes" id="UP001218218">
    <property type="component" value="Unassembled WGS sequence"/>
</dbReference>
<dbReference type="AlphaFoldDB" id="A0AAD7APF8"/>
<protein>
    <submittedName>
        <fullName evidence="3">Uncharacterized protein</fullName>
    </submittedName>
</protein>
<keyword evidence="2" id="KW-0812">Transmembrane</keyword>
<name>A0AAD7APF8_9AGAR</name>
<keyword evidence="2" id="KW-0472">Membrane</keyword>
<evidence type="ECO:0000313" key="4">
    <source>
        <dbReference type="Proteomes" id="UP001218218"/>
    </source>
</evidence>
<accession>A0AAD7APF8</accession>
<gene>
    <name evidence="3" type="ORF">DFH08DRAFT_274640</name>
</gene>
<proteinExistence type="predicted"/>
<keyword evidence="2" id="KW-1133">Transmembrane helix</keyword>
<dbReference type="EMBL" id="JARIHO010000003">
    <property type="protein sequence ID" value="KAJ7364557.1"/>
    <property type="molecule type" value="Genomic_DNA"/>
</dbReference>